<organism evidence="1 2">
    <name type="scientific">Gloeothece verrucosa (strain PCC 7822)</name>
    <name type="common">Cyanothece sp. (strain PCC 7822)</name>
    <dbReference type="NCBI Taxonomy" id="497965"/>
    <lineage>
        <taxon>Bacteria</taxon>
        <taxon>Bacillati</taxon>
        <taxon>Cyanobacteriota</taxon>
        <taxon>Cyanophyceae</taxon>
        <taxon>Oscillatoriophycideae</taxon>
        <taxon>Chroococcales</taxon>
        <taxon>Aphanothecaceae</taxon>
        <taxon>Gloeothece</taxon>
        <taxon>Gloeothece verrucosa</taxon>
    </lineage>
</organism>
<dbReference type="NCBIfam" id="TIGR04155">
    <property type="entry name" value="cyano_PEP"/>
    <property type="match status" value="1"/>
</dbReference>
<dbReference type="KEGG" id="cyj:Cyan7822_1297"/>
<sequence length="247" mass="28235">MINIKHLMTTTSGAVLISTLLVPNPSLAVNIKTWNLKFFDGTNKLVGTGEFSYNQDQRYFIQTNIYSEEWYYENGYYDQQTGEILPPPPKGFKVKTLLTNFEATIKLRPLFFDPQGGTDVDFVVDSWGLDNLGVRWWKDPSVPVSMGNQYYDDYDYYDEEYVVESGWVFGQTRHEGYHYFSMYSPEVGFNKVVRGSWNAINYGEPNYQDSGTWTATLQGTPMPEPLTLLGTSTAIGFGLLFKKKVSK</sequence>
<dbReference type="Proteomes" id="UP000008206">
    <property type="component" value="Chromosome"/>
</dbReference>
<dbReference type="AlphaFoldDB" id="E0UHP2"/>
<gene>
    <name evidence="1" type="ordered locus">Cyan7822_1297</name>
</gene>
<evidence type="ECO:0000313" key="1">
    <source>
        <dbReference type="EMBL" id="ADN13299.1"/>
    </source>
</evidence>
<dbReference type="InterPro" id="IPR026374">
    <property type="entry name" value="Cyano_PEP"/>
</dbReference>
<accession>E0UHP2</accession>
<name>E0UHP2_GLOV7</name>
<proteinExistence type="predicted"/>
<dbReference type="HOGENOM" id="CLU_1123101_0_0_3"/>
<reference evidence="2" key="1">
    <citation type="journal article" date="2011" name="MBio">
        <title>Novel metabolic attributes of the genus Cyanothece, comprising a group of unicellular nitrogen-fixing Cyanobacteria.</title>
        <authorList>
            <person name="Bandyopadhyay A."/>
            <person name="Elvitigala T."/>
            <person name="Welsh E."/>
            <person name="Stockel J."/>
            <person name="Liberton M."/>
            <person name="Min H."/>
            <person name="Sherman L.A."/>
            <person name="Pakrasi H.B."/>
        </authorList>
    </citation>
    <scope>NUCLEOTIDE SEQUENCE [LARGE SCALE GENOMIC DNA]</scope>
    <source>
        <strain evidence="2">PCC 7822</strain>
    </source>
</reference>
<dbReference type="eggNOG" id="ENOG5030R76">
    <property type="taxonomic scope" value="Bacteria"/>
</dbReference>
<dbReference type="RefSeq" id="WP_013321406.1">
    <property type="nucleotide sequence ID" value="NC_014501.1"/>
</dbReference>
<dbReference type="EMBL" id="CP002198">
    <property type="protein sequence ID" value="ADN13299.1"/>
    <property type="molecule type" value="Genomic_DNA"/>
</dbReference>
<keyword evidence="2" id="KW-1185">Reference proteome</keyword>
<evidence type="ECO:0008006" key="3">
    <source>
        <dbReference type="Google" id="ProtNLM"/>
    </source>
</evidence>
<evidence type="ECO:0000313" key="2">
    <source>
        <dbReference type="Proteomes" id="UP000008206"/>
    </source>
</evidence>
<protein>
    <recommendedName>
        <fullName evidence="3">PEP-CTERM protein-sorting domain-containing protein</fullName>
    </recommendedName>
</protein>